<dbReference type="RefSeq" id="WP_196287975.1">
    <property type="nucleotide sequence ID" value="NZ_JADQDP010000004.1"/>
</dbReference>
<organism evidence="3 4">
    <name type="scientific">Hymenobacter properus</name>
    <dbReference type="NCBI Taxonomy" id="2791026"/>
    <lineage>
        <taxon>Bacteria</taxon>
        <taxon>Pseudomonadati</taxon>
        <taxon>Bacteroidota</taxon>
        <taxon>Cytophagia</taxon>
        <taxon>Cytophagales</taxon>
        <taxon>Hymenobacteraceae</taxon>
        <taxon>Hymenobacter</taxon>
    </lineage>
</organism>
<evidence type="ECO:0000313" key="4">
    <source>
        <dbReference type="Proteomes" id="UP000645610"/>
    </source>
</evidence>
<dbReference type="NCBIfam" id="TIGR04183">
    <property type="entry name" value="Por_Secre_tail"/>
    <property type="match status" value="1"/>
</dbReference>
<dbReference type="SMART" id="SM00710">
    <property type="entry name" value="PbH1"/>
    <property type="match status" value="7"/>
</dbReference>
<comment type="caution">
    <text evidence="3">The sequence shown here is derived from an EMBL/GenBank/DDBJ whole genome shotgun (WGS) entry which is preliminary data.</text>
</comment>
<dbReference type="SMART" id="SM00409">
    <property type="entry name" value="IG"/>
    <property type="match status" value="4"/>
</dbReference>
<feature type="domain" description="Immunoglobulin" evidence="2">
    <location>
        <begin position="960"/>
        <end position="1029"/>
    </location>
</feature>
<proteinExistence type="predicted"/>
<dbReference type="InterPro" id="IPR026444">
    <property type="entry name" value="Secre_tail"/>
</dbReference>
<dbReference type="InterPro" id="IPR013783">
    <property type="entry name" value="Ig-like_fold"/>
</dbReference>
<dbReference type="InterPro" id="IPR003599">
    <property type="entry name" value="Ig_sub"/>
</dbReference>
<dbReference type="InterPro" id="IPR006626">
    <property type="entry name" value="PbH1"/>
</dbReference>
<accession>A0A931BHF5</accession>
<reference evidence="3 4" key="1">
    <citation type="submission" date="2020-11" db="EMBL/GenBank/DDBJ databases">
        <authorList>
            <person name="Kim M.K."/>
        </authorList>
    </citation>
    <scope>NUCLEOTIDE SEQUENCE [LARGE SCALE GENOMIC DNA]</scope>
    <source>
        <strain evidence="3 4">BT439</strain>
    </source>
</reference>
<dbReference type="InterPro" id="IPR036179">
    <property type="entry name" value="Ig-like_dom_sf"/>
</dbReference>
<dbReference type="SUPFAM" id="SSF49785">
    <property type="entry name" value="Galactose-binding domain-like"/>
    <property type="match status" value="1"/>
</dbReference>
<dbReference type="SUPFAM" id="SSF48726">
    <property type="entry name" value="Immunoglobulin"/>
    <property type="match status" value="2"/>
</dbReference>
<name>A0A931BHF5_9BACT</name>
<dbReference type="EMBL" id="JADQDP010000004">
    <property type="protein sequence ID" value="MBF9143629.1"/>
    <property type="molecule type" value="Genomic_DNA"/>
</dbReference>
<evidence type="ECO:0000313" key="3">
    <source>
        <dbReference type="EMBL" id="MBF9143629.1"/>
    </source>
</evidence>
<evidence type="ECO:0000256" key="1">
    <source>
        <dbReference type="SAM" id="MobiDB-lite"/>
    </source>
</evidence>
<protein>
    <submittedName>
        <fullName evidence="3">T9SS type A sorting domain-containing protein</fullName>
    </submittedName>
</protein>
<dbReference type="InterPro" id="IPR014756">
    <property type="entry name" value="Ig_E-set"/>
</dbReference>
<feature type="region of interest" description="Disordered" evidence="1">
    <location>
        <begin position="2742"/>
        <end position="2762"/>
    </location>
</feature>
<gene>
    <name evidence="3" type="ORF">I2I01_18435</name>
</gene>
<dbReference type="PANTHER" id="PTHR46013:SF4">
    <property type="entry name" value="B-CELL RECEPTOR CD22-RELATED"/>
    <property type="match status" value="1"/>
</dbReference>
<feature type="domain" description="Immunoglobulin" evidence="2">
    <location>
        <begin position="1146"/>
        <end position="1222"/>
    </location>
</feature>
<feature type="domain" description="Immunoglobulin" evidence="2">
    <location>
        <begin position="768"/>
        <end position="845"/>
    </location>
</feature>
<dbReference type="SUPFAM" id="SSF81296">
    <property type="entry name" value="E set domains"/>
    <property type="match status" value="1"/>
</dbReference>
<keyword evidence="4" id="KW-1185">Reference proteome</keyword>
<evidence type="ECO:0000259" key="2">
    <source>
        <dbReference type="SMART" id="SM00409"/>
    </source>
</evidence>
<dbReference type="Proteomes" id="UP000645610">
    <property type="component" value="Unassembled WGS sequence"/>
</dbReference>
<dbReference type="PANTHER" id="PTHR46013">
    <property type="entry name" value="VASCULAR CELL ADHESION MOLECULE 1"/>
    <property type="match status" value="1"/>
</dbReference>
<feature type="domain" description="Immunoglobulin" evidence="2">
    <location>
        <begin position="1339"/>
        <end position="1410"/>
    </location>
</feature>
<dbReference type="Gene3D" id="2.60.120.260">
    <property type="entry name" value="Galactose-binding domain-like"/>
    <property type="match status" value="1"/>
</dbReference>
<sequence length="2996" mass="309857">MHRFYDFRPTRGGRRWHGGWLLPLALLLLLLLGGIARSYGQASIARAEYFVDTDPGFGSATAFTLPATPASDVPSLTANVSLSSLTAGFHTLGVRSQDANGAWSLTNRRTFYYEPAALSALPNVSKVEYFIDTDPGFAAATDVPVTPGADLGGVTFNVNLNSLSAGFHQLGVRSRDANGQWSLTNRRTFYYEPTALNALPNITKVEYFIDTDPGFGVAVDVPVSAATDVSGVAFNVNISSLAAGFHQLGVRSLDANGKWSLTNRRTFYYEPAALNALPNVTKVEYFLDTEPGVGNGVDVPVTAATDISGLAFNVNLSSLSAGFHSLSVRSRDAKGKWSLTNVRSFYYEPVLAAAPNINKIEYYFDNDPGFGAATDVPVPTPAQDLANFSFLADASALADGAHRIFFRSRDANGKWSLVSNKSFVKNGCASSANVAAALPAASYTAYNTGNPADLAFNSDPATPTTGNAPYVYNTGYLQADLGSAQTISEVRAKFTAPALLSFTLQVQTAAAVAGPYTTIDTYTANFNANTTYSVVRTLATPATNVRALRLVLQNSAGTYVLVSGAGAYYFNCASPSITSFTPAGGGAGTVVTLTGTNLSGATAVTFNGVPAVVGTITNNTSTGLTVTAPAGGTTGPICVTTPAGTACSAGSFAYPPTIATGTVSATAFCSSTLIQVPFTTNMASYGTGNVFSFQLSDANGVFTAGSRLYGSLISSNASGGILRDSVAFRTPAGTGYRVRVVASNPAISGTDNGTNLTVYPTPVATAAATQTTVPYNGTIQLSAQPTGQSSYQWYVNYTSGGTAYVGSGQTLNLPNAQPTQSGKYYVYVQNANGCQDSASVRVLVQPNVVPVLTMGQFSFNGCAGATLNIGFAVTGNNFGSGNVITAQLSDASGSFAAPTTIGSAAFTGQGGGSVAALIPTNTPTGSGYRIRLVGSSPAVTSTTDNGSNITITTQPTATPSSNSPVAYNGTIQLTAATVAGATYLWTGPGFSSNQQNPTIANATPGNSGTYTLYVTVNGCQSPGTATQVTVNPSAQPILAIAQFGGNLCPGTGLNIGFSVTGNVFGAGNVITAQLSDASGSFAAPVAIGSAAFTGQGSGSIAATVPQGTAAGTGYRIRLVGSNPIVTSTTDNGANLTVPTTLVASASSNSPVAAGGTLQLFAGPTGAASYQWYVNYTSGGTSFISNQQNPTFNNVTTASSGFYYVFVTQGGCTDSASVRVLINSAQQPVVAISQFGGFTTCAGNGISVSFSVTGSALPAGNVITAQLSDASGSFASPVTLGSMTFSGTGNGALAGTYPLSTPPGTGYRVRLVSSSAATINPADNGSNIAITDPLVAAITANNSPVNVGGTIQLNAQVVTGASYVWFLGKTQVGTGASLTIPNATLANAGTYDLFVSKGSCQSQTSAVVVVNAGTTSLATTGFSGSFCPGSTLSVAFTASGFTSGNVFTAQLSDAAGSFAAPVNIGSLSGTSGGNIAATIPLNTTAGTGYRIRVVGSAPATIGSDNGSNLTVGALTYAWTGAVSTDWFDGRNWSCGQAPTASSIVTIPQLSGGTVNYPVISGSTAALALNLTIANGATFTNNGIFNLYGNVTVNGTVLASSTSSWYFTGGITQFIYGTNPLQVGNLYISSGSTLTMNNVLNVYANWYNFGTFLGGAAYNVYFNGTGTTQVIGGTSVTTFYNAYVNSGAVVNLGLNAVFLNNFVVNGTFSAVTYGVVFGGSVAQTIGGTGNSSYYTVTINNPVGVTLVSNITVLGDWINNGLFSGGTNSVIFAGTVAQIIGGTAVTNFYNVTFQNTAASVTLHQNIYVLGGFVNTGVFYGWYLNGGSTLGYFVRFGGTAAQVITANATTYFYHFYADNVAGVSLATNIYIAGNYYLYSGTFSPGTYTVYFNGNEGPGVVQTVGGYTALNFYNWNVVSGAYVRLIQNVTLLGGFANLGTFYGYNLVGGVYTGYTFTFGGSGAQSLTGGGVYEFWHVTWNNLAGITLGQNISVWGNWLNNGGYIANGYLVTFIGNVAQTIAGSVNTVFHHVTISNAVSVSLLQAVTVLGNWAGSGVFLGNGYLVYFNGTAAQTITAGLSTRFFDLRFNNPTTVTLLSNIYLNGNWTHDGGFVANGFRVFFSGSALQLIGGSVATVFHHFTIASGASVRQDLGITLLGDWTNNGSFLANSLLVYFNGTALQTIAGTALTTFYDVTFNNAVNVSLGQNIDVTRHFVNQGGYCGCGFRTRFNGTVAQSITCTSGRTHFHDITFANAAGVTLLDGIYVSGLWVNNGGYLANSQTVIFDGTALQTIGGTVASAFYNVGITNAVDVQLLRDITVAGSWNNTGIFHGQGFGVTFNGTALQTITTTGATARSYFHHLTWANAVGCVLAGDIYVAGNWLCNGPFNPATYTVYFNGTVAQTCGGSQQLRFFGLNCSNPAGVTYSGPVYLLGNFVNTGLVNCGAYGWYCIGTAAQTIGGVSTTPTRFYDLYIQNAAGVTATDNWFVTHLLRLDTGNLASNGHLTLTSNATGTAMVVNPVGGGVVTGVSTMERFITGLSGAPGYRHYSSPMKLSAAGISTTVQEFADDLPVFELNPAYNTAGNTVTPFPTFFQYDETRLTASKPGFDDGWMVPTATQDLLPLRGYTAQTLPTTTVDIAGLLQTGPVSYSLGRGSLANAGWHLLGNPYPAPIDWDVVRATSGMLSGVADALYVFQPSGQYTGTYRSYVNGIGQNGGTKDLAAMQGFFVRATAPTASVSLTNAVRATSYLSPTFNRQNPDPRNQQPITNTQKPVLRLEARNLATATADETVVYFEPGAALGFSAQHDAYKVQLNGDGRPSLWSQAGAESFAINGLPDLATAPVIPLGVRVSQDGAHELTLTGLADAPAGTQVWLEDRVLNRRQNLAANPTYAFSMLASYSGPRFYLNFVAGTVTAVTTGQLAARTALYPNPTTDRATLELAGLREQGPVAVDVVNVLGQTVQHLTARPKQGFLTETLNLSGLPTGVYTVRIHTQEGTVVKRLVKE</sequence>
<dbReference type="Gene3D" id="2.60.40.10">
    <property type="entry name" value="Immunoglobulins"/>
    <property type="match status" value="5"/>
</dbReference>
<dbReference type="Pfam" id="PF18962">
    <property type="entry name" value="Por_Secre_tail"/>
    <property type="match status" value="1"/>
</dbReference>
<dbReference type="InterPro" id="IPR008979">
    <property type="entry name" value="Galactose-bd-like_sf"/>
</dbReference>